<dbReference type="EMBL" id="BOPO01000045">
    <property type="protein sequence ID" value="GIL27386.1"/>
    <property type="molecule type" value="Genomic_DNA"/>
</dbReference>
<dbReference type="InterPro" id="IPR003439">
    <property type="entry name" value="ABC_transporter-like_ATP-bd"/>
</dbReference>
<evidence type="ECO:0000313" key="14">
    <source>
        <dbReference type="Proteomes" id="UP000614996"/>
    </source>
</evidence>
<feature type="transmembrane region" description="Helical" evidence="10">
    <location>
        <begin position="65"/>
        <end position="83"/>
    </location>
</feature>
<accession>A0A8J4A9B3</accession>
<feature type="transmembrane region" description="Helical" evidence="10">
    <location>
        <begin position="262"/>
        <end position="293"/>
    </location>
</feature>
<feature type="domain" description="ABC transporter" evidence="11">
    <location>
        <begin position="342"/>
        <end position="576"/>
    </location>
</feature>
<evidence type="ECO:0000256" key="1">
    <source>
        <dbReference type="ARBA" id="ARBA00004651"/>
    </source>
</evidence>
<dbReference type="GO" id="GO:0005524">
    <property type="term" value="F:ATP binding"/>
    <property type="evidence" value="ECO:0007669"/>
    <property type="project" value="UniProtKB-KW"/>
</dbReference>
<proteinExistence type="predicted"/>
<dbReference type="GO" id="GO:0015421">
    <property type="term" value="F:ABC-type oligopeptide transporter activity"/>
    <property type="evidence" value="ECO:0007669"/>
    <property type="project" value="TreeGrafter"/>
</dbReference>
<gene>
    <name evidence="13" type="ORF">NUM_26400</name>
</gene>
<dbReference type="CDD" id="cd07346">
    <property type="entry name" value="ABC_6TM_exporters"/>
    <property type="match status" value="1"/>
</dbReference>
<evidence type="ECO:0000259" key="11">
    <source>
        <dbReference type="PROSITE" id="PS50893"/>
    </source>
</evidence>
<feature type="transmembrane region" description="Helical" evidence="10">
    <location>
        <begin position="169"/>
        <end position="188"/>
    </location>
</feature>
<dbReference type="PROSITE" id="PS50929">
    <property type="entry name" value="ABC_TM1F"/>
    <property type="match status" value="1"/>
</dbReference>
<feature type="transmembrane region" description="Helical" evidence="10">
    <location>
        <begin position="28"/>
        <end position="53"/>
    </location>
</feature>
<keyword evidence="9 10" id="KW-0472">Membrane</keyword>
<dbReference type="InterPro" id="IPR039421">
    <property type="entry name" value="Type_1_exporter"/>
</dbReference>
<evidence type="ECO:0000256" key="2">
    <source>
        <dbReference type="ARBA" id="ARBA00022448"/>
    </source>
</evidence>
<dbReference type="PANTHER" id="PTHR43394">
    <property type="entry name" value="ATP-DEPENDENT PERMEASE MDL1, MITOCHONDRIAL"/>
    <property type="match status" value="1"/>
</dbReference>
<evidence type="ECO:0000256" key="6">
    <source>
        <dbReference type="ARBA" id="ARBA00022741"/>
    </source>
</evidence>
<feature type="transmembrane region" description="Helical" evidence="10">
    <location>
        <begin position="144"/>
        <end position="163"/>
    </location>
</feature>
<evidence type="ECO:0000256" key="9">
    <source>
        <dbReference type="ARBA" id="ARBA00023136"/>
    </source>
</evidence>
<dbReference type="Gene3D" id="3.40.50.300">
    <property type="entry name" value="P-loop containing nucleotide triphosphate hydrolases"/>
    <property type="match status" value="1"/>
</dbReference>
<keyword evidence="4" id="KW-0997">Cell inner membrane</keyword>
<evidence type="ECO:0000256" key="10">
    <source>
        <dbReference type="SAM" id="Phobius"/>
    </source>
</evidence>
<dbReference type="Gene3D" id="1.20.1560.10">
    <property type="entry name" value="ABC transporter type 1, transmembrane domain"/>
    <property type="match status" value="1"/>
</dbReference>
<keyword evidence="14" id="KW-1185">Reference proteome</keyword>
<keyword evidence="6" id="KW-0547">Nucleotide-binding</keyword>
<evidence type="ECO:0000256" key="4">
    <source>
        <dbReference type="ARBA" id="ARBA00022519"/>
    </source>
</evidence>
<keyword evidence="2" id="KW-0813">Transport</keyword>
<comment type="subcellular location">
    <subcellularLocation>
        <location evidence="1">Cell membrane</location>
        <topology evidence="1">Multi-pass membrane protein</topology>
    </subcellularLocation>
</comment>
<comment type="caution">
    <text evidence="13">The sequence shown here is derived from an EMBL/GenBank/DDBJ whole genome shotgun (WGS) entry which is preliminary data.</text>
</comment>
<evidence type="ECO:0000313" key="13">
    <source>
        <dbReference type="EMBL" id="GIL27386.1"/>
    </source>
</evidence>
<reference evidence="14" key="1">
    <citation type="journal article" date="2021" name="Int. J. Syst. Evol. Microbiol.">
        <title>Actinocatenispora comari sp. nov., an endophytic actinomycete isolated from aerial parts of Comarum salesowianum.</title>
        <authorList>
            <person name="Oyunbileg N."/>
            <person name="Iizaka Y."/>
            <person name="Hamada M."/>
            <person name="Davaapurev B.O."/>
            <person name="Fukumoto A."/>
            <person name="Tsetseg B."/>
            <person name="Kato F."/>
            <person name="Tamura T."/>
            <person name="Batkhuu J."/>
            <person name="Anzai Y."/>
        </authorList>
    </citation>
    <scope>NUCLEOTIDE SEQUENCE [LARGE SCALE GENOMIC DNA]</scope>
    <source>
        <strain evidence="14">NUM-2625</strain>
    </source>
</reference>
<dbReference type="InterPro" id="IPR003593">
    <property type="entry name" value="AAA+_ATPase"/>
</dbReference>
<dbReference type="InterPro" id="IPR011527">
    <property type="entry name" value="ABC1_TM_dom"/>
</dbReference>
<dbReference type="SUPFAM" id="SSF90123">
    <property type="entry name" value="ABC transporter transmembrane region"/>
    <property type="match status" value="1"/>
</dbReference>
<organism evidence="13 14">
    <name type="scientific">Actinocatenispora comari</name>
    <dbReference type="NCBI Taxonomy" id="2807577"/>
    <lineage>
        <taxon>Bacteria</taxon>
        <taxon>Bacillati</taxon>
        <taxon>Actinomycetota</taxon>
        <taxon>Actinomycetes</taxon>
        <taxon>Micromonosporales</taxon>
        <taxon>Micromonosporaceae</taxon>
        <taxon>Actinocatenispora</taxon>
    </lineage>
</organism>
<dbReference type="GO" id="GO:0016887">
    <property type="term" value="F:ATP hydrolysis activity"/>
    <property type="evidence" value="ECO:0007669"/>
    <property type="project" value="InterPro"/>
</dbReference>
<evidence type="ECO:0000256" key="3">
    <source>
        <dbReference type="ARBA" id="ARBA00022475"/>
    </source>
</evidence>
<evidence type="ECO:0000259" key="12">
    <source>
        <dbReference type="PROSITE" id="PS50929"/>
    </source>
</evidence>
<dbReference type="InterPro" id="IPR027417">
    <property type="entry name" value="P-loop_NTPase"/>
</dbReference>
<dbReference type="Pfam" id="PF00005">
    <property type="entry name" value="ABC_tran"/>
    <property type="match status" value="1"/>
</dbReference>
<protein>
    <submittedName>
        <fullName evidence="13">Multidrug ABC transporter permease</fullName>
    </submittedName>
</protein>
<dbReference type="PANTHER" id="PTHR43394:SF1">
    <property type="entry name" value="ATP-BINDING CASSETTE SUB-FAMILY B MEMBER 10, MITOCHONDRIAL"/>
    <property type="match status" value="1"/>
</dbReference>
<keyword evidence="7" id="KW-0067">ATP-binding</keyword>
<dbReference type="GO" id="GO:0005886">
    <property type="term" value="C:plasma membrane"/>
    <property type="evidence" value="ECO:0007669"/>
    <property type="project" value="UniProtKB-SubCell"/>
</dbReference>
<dbReference type="RefSeq" id="WP_207125140.1">
    <property type="nucleotide sequence ID" value="NZ_BOPO01000045.1"/>
</dbReference>
<feature type="domain" description="ABC transmembrane type-1" evidence="12">
    <location>
        <begin position="30"/>
        <end position="312"/>
    </location>
</feature>
<evidence type="ECO:0000256" key="7">
    <source>
        <dbReference type="ARBA" id="ARBA00022840"/>
    </source>
</evidence>
<dbReference type="Pfam" id="PF00664">
    <property type="entry name" value="ABC_membrane"/>
    <property type="match status" value="1"/>
</dbReference>
<keyword evidence="8 10" id="KW-1133">Transmembrane helix</keyword>
<dbReference type="AlphaFoldDB" id="A0A8J4A9B3"/>
<dbReference type="InterPro" id="IPR036640">
    <property type="entry name" value="ABC1_TM_sf"/>
</dbReference>
<keyword evidence="5 10" id="KW-0812">Transmembrane</keyword>
<dbReference type="SUPFAM" id="SSF52540">
    <property type="entry name" value="P-loop containing nucleoside triphosphate hydrolases"/>
    <property type="match status" value="1"/>
</dbReference>
<dbReference type="PROSITE" id="PS50893">
    <property type="entry name" value="ABC_TRANSPORTER_2"/>
    <property type="match status" value="1"/>
</dbReference>
<evidence type="ECO:0000256" key="8">
    <source>
        <dbReference type="ARBA" id="ARBA00022989"/>
    </source>
</evidence>
<keyword evidence="3" id="KW-1003">Cell membrane</keyword>
<dbReference type="SMART" id="SM00382">
    <property type="entry name" value="AAA"/>
    <property type="match status" value="1"/>
</dbReference>
<evidence type="ECO:0000256" key="5">
    <source>
        <dbReference type="ARBA" id="ARBA00022692"/>
    </source>
</evidence>
<dbReference type="Proteomes" id="UP000614996">
    <property type="component" value="Unassembled WGS sequence"/>
</dbReference>
<name>A0A8J4A9B3_9ACTN</name>
<dbReference type="FunFam" id="3.40.50.300:FF:001001">
    <property type="entry name" value="Multidrug ABC transporter ATP-binding protein"/>
    <property type="match status" value="1"/>
</dbReference>
<sequence length="601" mass="61373">MTPELLPVASGRQTLRALRRLLGTRRRVLAGAAAALLFASVTGLAVPLAIGWLVDAITGERPPTMVTVALVTLVGAAAAQAVLTHSGGVLVARTTEPALAQLREEVVDTALRLPTSTVERAGTGDLIARVTGDIEHVSEAAQDALGVFVSSLLTIVLTIAGLAVLDWRFGVAALLAVPIQAHTLRWYLKTSSPIYAANRRSEGARGSQLLEASGGAATVRAFGLTGAQRTAVLDASRVAVRQQLAATRVLTRFFGRLNVAEFVGLAAILAVGFVLVGSHAVTIGAAAAAALYFSRLFDPINTVLALADTVQQAGASLTRLVGVLHAPRTDRADTGRPTGAAVTVRGVHASYRAGHEVLGGIDLAVAAGERVALIGTSGAGKTTLARVAAGLHEPDAGVVEIGGVPLAELSDDTVRASVLLLSQETHVFAGTLRDDLRLAAPEATDETLTAALARVGATGWVTALPGGLDTRVGTGGHRLTAAQEQQIALARLILRDPPVAILDEASAEAGSAAARELEAAADAALTGRTAIVVTHRLAQAATADRIVVLAAGRIVESGTHDALLAADGRYARLWRTWTTATAAAGAGGAPPRAGASTSTVD</sequence>